<feature type="compositionally biased region" description="Basic and acidic residues" evidence="1">
    <location>
        <begin position="78"/>
        <end position="92"/>
    </location>
</feature>
<name>A0A8J5HH46_ZINOF</name>
<sequence>MRERRQNGRRRRRRGRCRRWLGSEEDRAAGGGRSGAAQGADRCKQPAAPASRASDNRPASSESSAATASGELSFDPHMVSKDPSIEAEDGLKKGCKRRRLVHAQVPEERAPSTETPSIEVPSMHLSPAQEDLVQEMQKQSSKRTLSAPPSANLMLEVNSPSGGSPALVPLREVQAELNSTKVELETYKAGEDEHFEIKRKAYLESPDKFGKKFTQHISRTLSHAAKGVLSTITTLYASSLRLLLHHAYPTTQPVLAINITTINRDRYWKLRTSDFLYFSIHTHPNSPPSFTTQRGRSVSLIETVGRVVNVQHTDETLTIHIYDDSDSIPCILFLQPHAEHGDDPVVSPDITRRQAASVDSEKLVKVRGKIALSPDGALQLIGCCVTVKHVSYGMPAHLFFSYLLSSFHDIFLLQQQISTAALISSHLAKMNMFAAIHVMLLARDFLSLTVHNPPNSPPSFFRRGMQVWRVQTVAVVSRDRSASRDYAEGGRDELGKLVRVRGLIMLGARVGLQLTHNIRWKSDNRRLGTCCTIITTPRQADAIQPVQRLHIGIAFNQHVPHRQLQSHPRPQHDQASYSHQLAQLHCRGLPQRNLSMHFCLETKFRTVHEVEDARNASSPIVDDEPEIVVSTLLADHDSNRLYTPNLHTSPEKERRRIGGVVDYKGEKISCQKLDVQSTQGRGLLQQLLLAIGDALELLPRKGLREEAHVDLDCLRVLVGLDSGDEEPDEEPKVNVEIVKDDGWCESICENLEIVTENDILYPTS</sequence>
<accession>A0A8J5HH46</accession>
<evidence type="ECO:0000313" key="2">
    <source>
        <dbReference type="EMBL" id="KAG6527186.1"/>
    </source>
</evidence>
<dbReference type="EMBL" id="JACMSC010000003">
    <property type="protein sequence ID" value="KAG6527186.1"/>
    <property type="molecule type" value="Genomic_DNA"/>
</dbReference>
<gene>
    <name evidence="2" type="ORF">ZIOFF_009280</name>
</gene>
<dbReference type="Gene3D" id="2.40.50.140">
    <property type="entry name" value="Nucleic acid-binding proteins"/>
    <property type="match status" value="1"/>
</dbReference>
<keyword evidence="3" id="KW-1185">Reference proteome</keyword>
<feature type="region of interest" description="Disordered" evidence="1">
    <location>
        <begin position="1"/>
        <end position="93"/>
    </location>
</feature>
<feature type="compositionally biased region" description="Basic residues" evidence="1">
    <location>
        <begin position="7"/>
        <end position="19"/>
    </location>
</feature>
<dbReference type="Proteomes" id="UP000734854">
    <property type="component" value="Unassembled WGS sequence"/>
</dbReference>
<proteinExistence type="predicted"/>
<dbReference type="AlphaFoldDB" id="A0A8J5HH46"/>
<comment type="caution">
    <text evidence="2">The sequence shown here is derived from an EMBL/GenBank/DDBJ whole genome shotgun (WGS) entry which is preliminary data.</text>
</comment>
<evidence type="ECO:0000256" key="1">
    <source>
        <dbReference type="SAM" id="MobiDB-lite"/>
    </source>
</evidence>
<protein>
    <submittedName>
        <fullName evidence="2">Uncharacterized protein</fullName>
    </submittedName>
</protein>
<reference evidence="2 3" key="1">
    <citation type="submission" date="2020-08" db="EMBL/GenBank/DDBJ databases">
        <title>Plant Genome Project.</title>
        <authorList>
            <person name="Zhang R.-G."/>
        </authorList>
    </citation>
    <scope>NUCLEOTIDE SEQUENCE [LARGE SCALE GENOMIC DNA]</scope>
    <source>
        <tissue evidence="2">Rhizome</tissue>
    </source>
</reference>
<feature type="compositionally biased region" description="Low complexity" evidence="1">
    <location>
        <begin position="59"/>
        <end position="69"/>
    </location>
</feature>
<dbReference type="InterPro" id="IPR012340">
    <property type="entry name" value="NA-bd_OB-fold"/>
</dbReference>
<organism evidence="2 3">
    <name type="scientific">Zingiber officinale</name>
    <name type="common">Ginger</name>
    <name type="synonym">Amomum zingiber</name>
    <dbReference type="NCBI Taxonomy" id="94328"/>
    <lineage>
        <taxon>Eukaryota</taxon>
        <taxon>Viridiplantae</taxon>
        <taxon>Streptophyta</taxon>
        <taxon>Embryophyta</taxon>
        <taxon>Tracheophyta</taxon>
        <taxon>Spermatophyta</taxon>
        <taxon>Magnoliopsida</taxon>
        <taxon>Liliopsida</taxon>
        <taxon>Zingiberales</taxon>
        <taxon>Zingiberaceae</taxon>
        <taxon>Zingiber</taxon>
    </lineage>
</organism>
<evidence type="ECO:0000313" key="3">
    <source>
        <dbReference type="Proteomes" id="UP000734854"/>
    </source>
</evidence>